<keyword evidence="1" id="KW-0677">Repeat</keyword>
<accession>A0AAJ0FU54</accession>
<dbReference type="SMART" id="SM00248">
    <property type="entry name" value="ANK"/>
    <property type="match status" value="5"/>
</dbReference>
<feature type="repeat" description="ANK" evidence="3">
    <location>
        <begin position="85"/>
        <end position="117"/>
    </location>
</feature>
<protein>
    <recommendedName>
        <fullName evidence="6">Ankyrin repeat-containing protein</fullName>
    </recommendedName>
</protein>
<evidence type="ECO:0000256" key="3">
    <source>
        <dbReference type="PROSITE-ProRule" id="PRU00023"/>
    </source>
</evidence>
<dbReference type="InterPro" id="IPR036770">
    <property type="entry name" value="Ankyrin_rpt-contain_sf"/>
</dbReference>
<keyword evidence="5" id="KW-1185">Reference proteome</keyword>
<dbReference type="EMBL" id="JASWJB010000346">
    <property type="protein sequence ID" value="KAK2591313.1"/>
    <property type="molecule type" value="Genomic_DNA"/>
</dbReference>
<evidence type="ECO:0008006" key="6">
    <source>
        <dbReference type="Google" id="ProtNLM"/>
    </source>
</evidence>
<reference evidence="4" key="1">
    <citation type="submission" date="2023-06" db="EMBL/GenBank/DDBJ databases">
        <title>Conoideocrella luteorostrata (Hypocreales: Clavicipitaceae), a potential biocontrol fungus for elongate hemlock scale in United States Christmas tree production areas.</title>
        <authorList>
            <person name="Barrett H."/>
            <person name="Lovett B."/>
            <person name="Macias A.M."/>
            <person name="Stajich J.E."/>
            <person name="Kasson M.T."/>
        </authorList>
    </citation>
    <scope>NUCLEOTIDE SEQUENCE</scope>
    <source>
        <strain evidence="4">ARSEF 14590</strain>
    </source>
</reference>
<evidence type="ECO:0000256" key="1">
    <source>
        <dbReference type="ARBA" id="ARBA00022737"/>
    </source>
</evidence>
<proteinExistence type="predicted"/>
<evidence type="ECO:0000313" key="4">
    <source>
        <dbReference type="EMBL" id="KAK2591313.1"/>
    </source>
</evidence>
<dbReference type="SUPFAM" id="SSF48403">
    <property type="entry name" value="Ankyrin repeat"/>
    <property type="match status" value="1"/>
</dbReference>
<dbReference type="PROSITE" id="PS50297">
    <property type="entry name" value="ANK_REP_REGION"/>
    <property type="match status" value="1"/>
</dbReference>
<dbReference type="Gene3D" id="1.25.40.20">
    <property type="entry name" value="Ankyrin repeat-containing domain"/>
    <property type="match status" value="2"/>
</dbReference>
<dbReference type="Pfam" id="PF12796">
    <property type="entry name" value="Ank_2"/>
    <property type="match status" value="1"/>
</dbReference>
<name>A0AAJ0FU54_9HYPO</name>
<dbReference type="PROSITE" id="PS50088">
    <property type="entry name" value="ANK_REPEAT"/>
    <property type="match status" value="1"/>
</dbReference>
<gene>
    <name evidence="4" type="ORF">QQS21_010997</name>
</gene>
<dbReference type="PANTHER" id="PTHR24171">
    <property type="entry name" value="ANKYRIN REPEAT DOMAIN-CONTAINING PROTEIN 39-RELATED"/>
    <property type="match status" value="1"/>
</dbReference>
<evidence type="ECO:0000313" key="5">
    <source>
        <dbReference type="Proteomes" id="UP001251528"/>
    </source>
</evidence>
<dbReference type="InterPro" id="IPR002110">
    <property type="entry name" value="Ankyrin_rpt"/>
</dbReference>
<organism evidence="4 5">
    <name type="scientific">Conoideocrella luteorostrata</name>
    <dbReference type="NCBI Taxonomy" id="1105319"/>
    <lineage>
        <taxon>Eukaryota</taxon>
        <taxon>Fungi</taxon>
        <taxon>Dikarya</taxon>
        <taxon>Ascomycota</taxon>
        <taxon>Pezizomycotina</taxon>
        <taxon>Sordariomycetes</taxon>
        <taxon>Hypocreomycetidae</taxon>
        <taxon>Hypocreales</taxon>
        <taxon>Clavicipitaceae</taxon>
        <taxon>Conoideocrella</taxon>
    </lineage>
</organism>
<comment type="caution">
    <text evidence="4">The sequence shown here is derived from an EMBL/GenBank/DDBJ whole genome shotgun (WGS) entry which is preliminary data.</text>
</comment>
<dbReference type="Proteomes" id="UP001251528">
    <property type="component" value="Unassembled WGS sequence"/>
</dbReference>
<keyword evidence="2 3" id="KW-0040">ANK repeat</keyword>
<sequence>MFVDTEEPRVIAICEAIHKGDTSSLKALLQEHPDLTTAYLGSPDEARTLLHVLTDWPGNYPNGAKTTQILAEAGAKVDAPFIGKHSETALHWAASCDDVAVLDALLDAGANINAGGGVIAETPLADARAFLQMKAAHRLVERGADATLQDVATLGLLDKVKGFYGESLEGRPDEQDTNFALWNASHGGQIEVVQFLYGQGADVNTVPPWENLTPVDAARRSEAGDVVEWLETKGGRRFEGE</sequence>
<evidence type="ECO:0000256" key="2">
    <source>
        <dbReference type="ARBA" id="ARBA00023043"/>
    </source>
</evidence>
<dbReference type="AlphaFoldDB" id="A0AAJ0FU54"/>